<reference evidence="1" key="1">
    <citation type="submission" date="2019-01" db="EMBL/GenBank/DDBJ databases">
        <title>Sinorhodobacter populi sp. nov. isolated from the symptomatic bark tissue of Populus euramericana canker.</title>
        <authorList>
            <person name="Xu G."/>
        </authorList>
    </citation>
    <scope>NUCLEOTIDE SEQUENCE [LARGE SCALE GENOMIC DNA]</scope>
    <source>
        <strain evidence="1">CGMCC 1.12963</strain>
    </source>
</reference>
<accession>A0A3S3LLN7</accession>
<dbReference type="AlphaFoldDB" id="A0A3S3LLN7"/>
<dbReference type="InterPro" id="IPR009964">
    <property type="entry name" value="DUF1491"/>
</dbReference>
<reference evidence="1" key="2">
    <citation type="submission" date="2019-01" db="EMBL/GenBank/DDBJ databases">
        <authorList>
            <person name="Li Y."/>
        </authorList>
    </citation>
    <scope>NUCLEOTIDE SEQUENCE [LARGE SCALE GENOMIC DNA]</scope>
    <source>
        <strain evidence="1">CGMCC 1.12963</strain>
    </source>
</reference>
<evidence type="ECO:0000313" key="1">
    <source>
        <dbReference type="EMBL" id="RWR51266.1"/>
    </source>
</evidence>
<dbReference type="Pfam" id="PF07372">
    <property type="entry name" value="DUF1491"/>
    <property type="match status" value="1"/>
</dbReference>
<comment type="caution">
    <text evidence="1">The sequence shown here is derived from an EMBL/GenBank/DDBJ whole genome shotgun (WGS) entry which is preliminary data.</text>
</comment>
<name>A0A3S3LLN7_9RHOB</name>
<dbReference type="Gene3D" id="3.40.1530.20">
    <property type="entry name" value="Protein of unknown function (DUF1491)"/>
    <property type="match status" value="1"/>
</dbReference>
<keyword evidence="2" id="KW-1185">Reference proteome</keyword>
<evidence type="ECO:0000313" key="2">
    <source>
        <dbReference type="Proteomes" id="UP000288071"/>
    </source>
</evidence>
<dbReference type="RefSeq" id="WP_128156835.1">
    <property type="nucleotide sequence ID" value="NZ_JBHSOM010000030.1"/>
</dbReference>
<gene>
    <name evidence="1" type="ORF">EOW66_13420</name>
</gene>
<dbReference type="EMBL" id="SAVA01000007">
    <property type="protein sequence ID" value="RWR51266.1"/>
    <property type="molecule type" value="Genomic_DNA"/>
</dbReference>
<dbReference type="Proteomes" id="UP000288071">
    <property type="component" value="Unassembled WGS sequence"/>
</dbReference>
<organism evidence="1 2">
    <name type="scientific">Paenirhodobacter huangdaonensis</name>
    <dbReference type="NCBI Taxonomy" id="2501515"/>
    <lineage>
        <taxon>Bacteria</taxon>
        <taxon>Pseudomonadati</taxon>
        <taxon>Pseudomonadota</taxon>
        <taxon>Alphaproteobacteria</taxon>
        <taxon>Rhodobacterales</taxon>
        <taxon>Rhodobacter group</taxon>
        <taxon>Paenirhodobacter</taxon>
    </lineage>
</organism>
<sequence length="111" mass="12631">MTLRLTSDFWVRAYLRRLEIANIPAYVTAHGEPHAGAVMVKCATLDGRATLWQRSFDLTTGARKWMILTEGPEAEVDASIRRQRGFDPDLWVIELENRDGRTLLDEEGLSD</sequence>
<protein>
    <submittedName>
        <fullName evidence="1">DUF1491 family protein</fullName>
    </submittedName>
</protein>
<proteinExistence type="predicted"/>